<organism evidence="7 8">
    <name type="scientific">Sclerotinia sclerotiorum (strain ATCC 18683 / 1980 / Ss-1)</name>
    <name type="common">White mold</name>
    <name type="synonym">Whetzelinia sclerotiorum</name>
    <dbReference type="NCBI Taxonomy" id="665079"/>
    <lineage>
        <taxon>Eukaryota</taxon>
        <taxon>Fungi</taxon>
        <taxon>Dikarya</taxon>
        <taxon>Ascomycota</taxon>
        <taxon>Pezizomycotina</taxon>
        <taxon>Leotiomycetes</taxon>
        <taxon>Helotiales</taxon>
        <taxon>Sclerotiniaceae</taxon>
        <taxon>Sclerotinia</taxon>
    </lineage>
</organism>
<dbReference type="InterPro" id="IPR000058">
    <property type="entry name" value="Znf_AN1"/>
</dbReference>
<dbReference type="InterPro" id="IPR029071">
    <property type="entry name" value="Ubiquitin-like_domsf"/>
</dbReference>
<dbReference type="PROSITE" id="PS50053">
    <property type="entry name" value="UBIQUITIN_2"/>
    <property type="match status" value="1"/>
</dbReference>
<dbReference type="Pfam" id="PF01428">
    <property type="entry name" value="zf-AN1"/>
    <property type="match status" value="1"/>
</dbReference>
<dbReference type="VEuPathDB" id="FungiDB:sscle_03g023740"/>
<accession>A0A1D9PY23</accession>
<dbReference type="AlphaFoldDB" id="A0A1D9PY23"/>
<keyword evidence="1" id="KW-0479">Metal-binding</keyword>
<dbReference type="RefSeq" id="XP_001598792.1">
    <property type="nucleotide sequence ID" value="XM_001598742.1"/>
</dbReference>
<evidence type="ECO:0000256" key="3">
    <source>
        <dbReference type="ARBA" id="ARBA00022833"/>
    </source>
</evidence>
<name>A0A1D9PY23_SCLS1</name>
<protein>
    <submittedName>
        <fullName evidence="7">Uncharacterized protein</fullName>
    </submittedName>
</protein>
<dbReference type="Gene3D" id="4.10.1110.10">
    <property type="entry name" value="AN1-like Zinc finger"/>
    <property type="match status" value="1"/>
</dbReference>
<evidence type="ECO:0000256" key="4">
    <source>
        <dbReference type="PROSITE-ProRule" id="PRU00449"/>
    </source>
</evidence>
<dbReference type="EMBL" id="CP017816">
    <property type="protein sequence ID" value="APA07604.1"/>
    <property type="molecule type" value="Genomic_DNA"/>
</dbReference>
<sequence>MSTPSSTTSSRSSSPELQSQSMQIFVKVLSGDTIPITVPEDTTISNLAHLLSLRTSSPSSTLRLVHAGRHLPPSSTLTSNNITQDSTIHVAGTLRGGMPPKKIKCNYKDCGVAAQRIVGHCGFCEGEFCGKHRMLEDHKCVKLEDCKKECHERNAAQLNAERTQVIKGI</sequence>
<dbReference type="PROSITE" id="PS51039">
    <property type="entry name" value="ZF_AN1"/>
    <property type="match status" value="1"/>
</dbReference>
<dbReference type="InterPro" id="IPR000626">
    <property type="entry name" value="Ubiquitin-like_dom"/>
</dbReference>
<dbReference type="SMART" id="SM00213">
    <property type="entry name" value="UBQ"/>
    <property type="match status" value="1"/>
</dbReference>
<reference evidence="8" key="1">
    <citation type="journal article" date="2017" name="Genome Biol. Evol.">
        <title>The complete genome sequence of the phytopathogenic fungus Sclerotinia sclerotiorum reveals insights into the genome architecture of broad host range pathogens.</title>
        <authorList>
            <person name="Derbyshire M."/>
            <person name="Denton-Giles M."/>
            <person name="Hegedus D."/>
            <person name="Seifbarghy S."/>
            <person name="Rollins J."/>
            <person name="van Kan J."/>
            <person name="Seidl M.F."/>
            <person name="Faino L."/>
            <person name="Mbengue M."/>
            <person name="Navaud O."/>
            <person name="Raffaele S."/>
            <person name="Hammond-Kosack K."/>
            <person name="Heard S."/>
            <person name="Oliver R."/>
        </authorList>
    </citation>
    <scope>NUCLEOTIDE SEQUENCE [LARGE SCALE GENOMIC DNA]</scope>
    <source>
        <strain evidence="8">ATCC 18683 / 1980 / Ss-1</strain>
    </source>
</reference>
<evidence type="ECO:0000259" key="6">
    <source>
        <dbReference type="PROSITE" id="PS51039"/>
    </source>
</evidence>
<dbReference type="SUPFAM" id="SSF54236">
    <property type="entry name" value="Ubiquitin-like"/>
    <property type="match status" value="1"/>
</dbReference>
<evidence type="ECO:0000259" key="5">
    <source>
        <dbReference type="PROSITE" id="PS50053"/>
    </source>
</evidence>
<proteinExistence type="predicted"/>
<evidence type="ECO:0000256" key="2">
    <source>
        <dbReference type="ARBA" id="ARBA00022771"/>
    </source>
</evidence>
<dbReference type="GO" id="GO:0008270">
    <property type="term" value="F:zinc ion binding"/>
    <property type="evidence" value="ECO:0007669"/>
    <property type="project" value="UniProtKB-KW"/>
</dbReference>
<evidence type="ECO:0000313" key="8">
    <source>
        <dbReference type="Proteomes" id="UP000177798"/>
    </source>
</evidence>
<dbReference type="OrthoDB" id="428577at2759"/>
<dbReference type="Proteomes" id="UP000177798">
    <property type="component" value="Chromosome 3"/>
</dbReference>
<dbReference type="SMART" id="SM00154">
    <property type="entry name" value="ZnF_AN1"/>
    <property type="match status" value="1"/>
</dbReference>
<keyword evidence="2 4" id="KW-0863">Zinc-finger</keyword>
<feature type="domain" description="Ubiquitin-like" evidence="5">
    <location>
        <begin position="22"/>
        <end position="97"/>
    </location>
</feature>
<dbReference type="OMA" id="EPEPTMQ"/>
<dbReference type="Gene3D" id="3.10.20.90">
    <property type="entry name" value="Phosphatidylinositol 3-kinase Catalytic Subunit, Chain A, domain 1"/>
    <property type="match status" value="1"/>
</dbReference>
<feature type="domain" description="AN1-type" evidence="6">
    <location>
        <begin position="99"/>
        <end position="148"/>
    </location>
</feature>
<gene>
    <name evidence="7" type="ORF">sscle_03g023740</name>
</gene>
<dbReference type="Pfam" id="PF00240">
    <property type="entry name" value="ubiquitin"/>
    <property type="match status" value="1"/>
</dbReference>
<keyword evidence="3" id="KW-0862">Zinc</keyword>
<dbReference type="KEGG" id="ssl:SS1G_00881"/>
<dbReference type="InterPro" id="IPR035896">
    <property type="entry name" value="AN1-like_Znf"/>
</dbReference>
<evidence type="ECO:0000256" key="1">
    <source>
        <dbReference type="ARBA" id="ARBA00022723"/>
    </source>
</evidence>
<evidence type="ECO:0000313" key="7">
    <source>
        <dbReference type="EMBL" id="APA07604.1"/>
    </source>
</evidence>
<dbReference type="SUPFAM" id="SSF118310">
    <property type="entry name" value="AN1-like Zinc finger"/>
    <property type="match status" value="1"/>
</dbReference>